<organism evidence="1 2">
    <name type="scientific">Panagrolaimus sp. ES5</name>
    <dbReference type="NCBI Taxonomy" id="591445"/>
    <lineage>
        <taxon>Eukaryota</taxon>
        <taxon>Metazoa</taxon>
        <taxon>Ecdysozoa</taxon>
        <taxon>Nematoda</taxon>
        <taxon>Chromadorea</taxon>
        <taxon>Rhabditida</taxon>
        <taxon>Tylenchina</taxon>
        <taxon>Panagrolaimomorpha</taxon>
        <taxon>Panagrolaimoidea</taxon>
        <taxon>Panagrolaimidae</taxon>
        <taxon>Panagrolaimus</taxon>
    </lineage>
</organism>
<name>A0AC34FAB7_9BILA</name>
<protein>
    <submittedName>
        <fullName evidence="2">Uncharacterized protein</fullName>
    </submittedName>
</protein>
<accession>A0AC34FAB7</accession>
<proteinExistence type="predicted"/>
<evidence type="ECO:0000313" key="1">
    <source>
        <dbReference type="Proteomes" id="UP000887579"/>
    </source>
</evidence>
<dbReference type="WBParaSite" id="ES5_v2.g13992.t1">
    <property type="protein sequence ID" value="ES5_v2.g13992.t1"/>
    <property type="gene ID" value="ES5_v2.g13992"/>
</dbReference>
<reference evidence="2" key="1">
    <citation type="submission" date="2022-11" db="UniProtKB">
        <authorList>
            <consortium name="WormBaseParasite"/>
        </authorList>
    </citation>
    <scope>IDENTIFICATION</scope>
</reference>
<sequence length="86" mass="10167">MNEFDLNYKPAPTILLLNTCSTRMIFIPFFIDGRTPFISTREILDFDPLGNRTEGEMDRRQFIELKYDPGSTFLKKIDNVFAYLRH</sequence>
<evidence type="ECO:0000313" key="2">
    <source>
        <dbReference type="WBParaSite" id="ES5_v2.g13992.t1"/>
    </source>
</evidence>
<dbReference type="Proteomes" id="UP000887579">
    <property type="component" value="Unplaced"/>
</dbReference>